<evidence type="ECO:0000256" key="3">
    <source>
        <dbReference type="ARBA" id="ARBA00022481"/>
    </source>
</evidence>
<dbReference type="Pfam" id="PF00114">
    <property type="entry name" value="Pilin"/>
    <property type="match status" value="1"/>
</dbReference>
<protein>
    <submittedName>
        <fullName evidence="5">Pilin</fullName>
    </submittedName>
</protein>
<dbReference type="AlphaFoldDB" id="A0A6C0XYW6"/>
<dbReference type="RefSeq" id="WP_127800743.1">
    <property type="nucleotide sequence ID" value="NZ_CP044018.1"/>
</dbReference>
<dbReference type="InterPro" id="IPR045584">
    <property type="entry name" value="Pilin-like"/>
</dbReference>
<dbReference type="PANTHER" id="PTHR30093">
    <property type="entry name" value="GENERAL SECRETION PATHWAY PROTEIN G"/>
    <property type="match status" value="1"/>
</dbReference>
<dbReference type="GO" id="GO:0015628">
    <property type="term" value="P:protein secretion by the type II secretion system"/>
    <property type="evidence" value="ECO:0007669"/>
    <property type="project" value="InterPro"/>
</dbReference>
<dbReference type="GO" id="GO:0007155">
    <property type="term" value="P:cell adhesion"/>
    <property type="evidence" value="ECO:0007669"/>
    <property type="project" value="InterPro"/>
</dbReference>
<dbReference type="Proteomes" id="UP000503440">
    <property type="component" value="Chromosome"/>
</dbReference>
<proteinExistence type="inferred from homology"/>
<dbReference type="Gene3D" id="3.30.700.10">
    <property type="entry name" value="Glycoprotein, Type 4 Pilin"/>
    <property type="match status" value="1"/>
</dbReference>
<evidence type="ECO:0000256" key="2">
    <source>
        <dbReference type="ARBA" id="ARBA00011156"/>
    </source>
</evidence>
<name>A0A6C0XYW6_9GAMM</name>
<accession>A0A6C0XYW6</accession>
<reference evidence="5 6" key="1">
    <citation type="submission" date="2019-09" db="EMBL/GenBank/DDBJ databases">
        <title>Non-baumannii Acinetobacter spp. carrying blaNDM-1 isolated in China.</title>
        <authorList>
            <person name="Cui C."/>
            <person name="Chen C."/>
            <person name="Sun J."/>
            <person name="Liu Y."/>
        </authorList>
    </citation>
    <scope>NUCLEOTIDE SEQUENCE [LARGE SCALE GENOMIC DNA]</scope>
    <source>
        <strain evidence="5 6">B18</strain>
    </source>
</reference>
<dbReference type="EMBL" id="CP044455">
    <property type="protein sequence ID" value="QIC69156.1"/>
    <property type="molecule type" value="Genomic_DNA"/>
</dbReference>
<dbReference type="InterPro" id="IPR000983">
    <property type="entry name" value="Bac_GSPG_pilin"/>
</dbReference>
<keyword evidence="4" id="KW-0281">Fimbrium</keyword>
<comment type="subunit">
    <text evidence="2">The pili are polar flexible filaments of about 5.4 nanometers diameter and 2.5 micrometers average length; they consist of only a single polypeptide chain arranged in a helical configuration of five subunits per turn in the assembled pilus.</text>
</comment>
<dbReference type="Pfam" id="PF07963">
    <property type="entry name" value="N_methyl"/>
    <property type="match status" value="1"/>
</dbReference>
<gene>
    <name evidence="5" type="ORF">FSC09_01305</name>
</gene>
<dbReference type="GO" id="GO:0009289">
    <property type="term" value="C:pilus"/>
    <property type="evidence" value="ECO:0007669"/>
    <property type="project" value="InterPro"/>
</dbReference>
<dbReference type="NCBIfam" id="TIGR02532">
    <property type="entry name" value="IV_pilin_GFxxxE"/>
    <property type="match status" value="1"/>
</dbReference>
<keyword evidence="3" id="KW-0488">Methylation</keyword>
<evidence type="ECO:0000313" key="6">
    <source>
        <dbReference type="Proteomes" id="UP000503440"/>
    </source>
</evidence>
<dbReference type="PANTHER" id="PTHR30093:SF34">
    <property type="entry name" value="PREPILIN PEPTIDASE-DEPENDENT PROTEIN D"/>
    <property type="match status" value="1"/>
</dbReference>
<evidence type="ECO:0000313" key="5">
    <source>
        <dbReference type="EMBL" id="QIC69156.1"/>
    </source>
</evidence>
<dbReference type="InterPro" id="IPR001082">
    <property type="entry name" value="Pilin"/>
</dbReference>
<organism evidence="5 6">
    <name type="scientific">Acinetobacter indicus</name>
    <dbReference type="NCBI Taxonomy" id="756892"/>
    <lineage>
        <taxon>Bacteria</taxon>
        <taxon>Pseudomonadati</taxon>
        <taxon>Pseudomonadota</taxon>
        <taxon>Gammaproteobacteria</taxon>
        <taxon>Moraxellales</taxon>
        <taxon>Moraxellaceae</taxon>
        <taxon>Acinetobacter</taxon>
    </lineage>
</organism>
<dbReference type="PRINTS" id="PR00813">
    <property type="entry name" value="BCTERIALGSPG"/>
</dbReference>
<evidence type="ECO:0000256" key="4">
    <source>
        <dbReference type="RuleBase" id="RU000389"/>
    </source>
</evidence>
<comment type="similarity">
    <text evidence="1 4">Belongs to the N-Me-Phe pilin family.</text>
</comment>
<dbReference type="PROSITE" id="PS00409">
    <property type="entry name" value="PROKAR_NTER_METHYL"/>
    <property type="match status" value="1"/>
</dbReference>
<dbReference type="InterPro" id="IPR012902">
    <property type="entry name" value="N_methyl_site"/>
</dbReference>
<dbReference type="SUPFAM" id="SSF54523">
    <property type="entry name" value="Pili subunits"/>
    <property type="match status" value="1"/>
</dbReference>
<dbReference type="GO" id="GO:0015627">
    <property type="term" value="C:type II protein secretion system complex"/>
    <property type="evidence" value="ECO:0007669"/>
    <property type="project" value="InterPro"/>
</dbReference>
<evidence type="ECO:0000256" key="1">
    <source>
        <dbReference type="ARBA" id="ARBA00005233"/>
    </source>
</evidence>
<sequence>MNAQKGFTLIELMIVVAIIGILAAIAIPQYQNYVGRSNVAAAVQTLSSNKTGLENYVMENGFFPDGITNVQAESGKPGEAGYKPALPDQRKKEGLGIVEPTFGTVSLVQVSTNSGAGAIRLKMNTGNPGIKDKEVQLLRNADGTWTCETTIDAKYVSKACSNKPSLTAPTA</sequence>